<organism evidence="3 4">
    <name type="scientific">Fasciola hepatica</name>
    <name type="common">Liver fluke</name>
    <dbReference type="NCBI Taxonomy" id="6192"/>
    <lineage>
        <taxon>Eukaryota</taxon>
        <taxon>Metazoa</taxon>
        <taxon>Spiralia</taxon>
        <taxon>Lophotrochozoa</taxon>
        <taxon>Platyhelminthes</taxon>
        <taxon>Trematoda</taxon>
        <taxon>Digenea</taxon>
        <taxon>Plagiorchiida</taxon>
        <taxon>Echinostomata</taxon>
        <taxon>Echinostomatoidea</taxon>
        <taxon>Fasciolidae</taxon>
        <taxon>Fasciola</taxon>
    </lineage>
</organism>
<proteinExistence type="predicted"/>
<evidence type="ECO:0000256" key="1">
    <source>
        <dbReference type="SAM" id="MobiDB-lite"/>
    </source>
</evidence>
<evidence type="ECO:0000313" key="4">
    <source>
        <dbReference type="Proteomes" id="UP000230066"/>
    </source>
</evidence>
<gene>
    <name evidence="3" type="ORF">D915_007607</name>
</gene>
<feature type="signal peptide" evidence="2">
    <location>
        <begin position="1"/>
        <end position="22"/>
    </location>
</feature>
<reference evidence="3" key="1">
    <citation type="submission" date="2019-03" db="EMBL/GenBank/DDBJ databases">
        <title>Improved annotation for the trematode Fasciola hepatica.</title>
        <authorList>
            <person name="Choi Y.-J."/>
            <person name="Martin J."/>
            <person name="Mitreva M."/>
        </authorList>
    </citation>
    <scope>NUCLEOTIDE SEQUENCE [LARGE SCALE GENOMIC DNA]</scope>
</reference>
<keyword evidence="2" id="KW-0732">Signal</keyword>
<protein>
    <recommendedName>
        <fullName evidence="5">Secreted protein</fullName>
    </recommendedName>
</protein>
<sequence length="66" mass="7429">MIFQRLLTIWVLLIELWILCEAKNKNKKPIGSVIQPARSSYGGSVNKPPYPVSSKLRSSKLSLICN</sequence>
<evidence type="ECO:0000313" key="3">
    <source>
        <dbReference type="EMBL" id="THD21603.1"/>
    </source>
</evidence>
<comment type="caution">
    <text evidence="3">The sequence shown here is derived from an EMBL/GenBank/DDBJ whole genome shotgun (WGS) entry which is preliminary data.</text>
</comment>
<accession>A0A4E0R2A1</accession>
<dbReference type="Proteomes" id="UP000230066">
    <property type="component" value="Unassembled WGS sequence"/>
</dbReference>
<feature type="compositionally biased region" description="Low complexity" evidence="1">
    <location>
        <begin position="53"/>
        <end position="66"/>
    </location>
</feature>
<name>A0A4E0R2A1_FASHE</name>
<dbReference type="EMBL" id="JXXN02003400">
    <property type="protein sequence ID" value="THD21603.1"/>
    <property type="molecule type" value="Genomic_DNA"/>
</dbReference>
<evidence type="ECO:0008006" key="5">
    <source>
        <dbReference type="Google" id="ProtNLM"/>
    </source>
</evidence>
<dbReference type="AlphaFoldDB" id="A0A4E0R2A1"/>
<evidence type="ECO:0000256" key="2">
    <source>
        <dbReference type="SAM" id="SignalP"/>
    </source>
</evidence>
<keyword evidence="4" id="KW-1185">Reference proteome</keyword>
<feature type="chain" id="PRO_5020024364" description="Secreted protein" evidence="2">
    <location>
        <begin position="23"/>
        <end position="66"/>
    </location>
</feature>
<feature type="region of interest" description="Disordered" evidence="1">
    <location>
        <begin position="33"/>
        <end position="66"/>
    </location>
</feature>